<dbReference type="EMBL" id="JABBZM010000012">
    <property type="protein sequence ID" value="NMV39074.1"/>
    <property type="molecule type" value="Genomic_DNA"/>
</dbReference>
<evidence type="ECO:0000313" key="2">
    <source>
        <dbReference type="Proteomes" id="UP000575469"/>
    </source>
</evidence>
<reference evidence="1 2" key="1">
    <citation type="submission" date="2020-04" db="EMBL/GenBank/DDBJ databases">
        <title>Ralstonia insidiosa genome sequencing and assembly.</title>
        <authorList>
            <person name="Martins R.C.R."/>
            <person name="Perdigao-Neto L.V."/>
            <person name="Levin A.S.S."/>
            <person name="Costa S.F."/>
        </authorList>
    </citation>
    <scope>NUCLEOTIDE SEQUENCE [LARGE SCALE GENOMIC DNA]</scope>
    <source>
        <strain evidence="1 2">5047</strain>
    </source>
</reference>
<protein>
    <recommendedName>
        <fullName evidence="3">Lipoprotein</fullName>
    </recommendedName>
</protein>
<proteinExistence type="predicted"/>
<dbReference type="PROSITE" id="PS51257">
    <property type="entry name" value="PROKAR_LIPOPROTEIN"/>
    <property type="match status" value="1"/>
</dbReference>
<accession>A0A848P359</accession>
<sequence length="83" mass="9304">MKIIFMESRLGRLVWGFFFAIIVSGCAAPRYAYTKDGASAFQTANDKSECAYQVKLNKTAQNQQAELVDLCMKGKGYRLKRVG</sequence>
<evidence type="ECO:0008006" key="3">
    <source>
        <dbReference type="Google" id="ProtNLM"/>
    </source>
</evidence>
<dbReference type="Proteomes" id="UP000575469">
    <property type="component" value="Unassembled WGS sequence"/>
</dbReference>
<comment type="caution">
    <text evidence="1">The sequence shown here is derived from an EMBL/GenBank/DDBJ whole genome shotgun (WGS) entry which is preliminary data.</text>
</comment>
<dbReference type="AlphaFoldDB" id="A0A848P359"/>
<gene>
    <name evidence="1" type="ORF">HGR00_14245</name>
</gene>
<name>A0A848P359_9RALS</name>
<evidence type="ECO:0000313" key="1">
    <source>
        <dbReference type="EMBL" id="NMV39074.1"/>
    </source>
</evidence>
<dbReference type="RefSeq" id="WP_212635667.1">
    <property type="nucleotide sequence ID" value="NZ_JABBZM010000012.1"/>
</dbReference>
<organism evidence="1 2">
    <name type="scientific">Ralstonia insidiosa</name>
    <dbReference type="NCBI Taxonomy" id="190721"/>
    <lineage>
        <taxon>Bacteria</taxon>
        <taxon>Pseudomonadati</taxon>
        <taxon>Pseudomonadota</taxon>
        <taxon>Betaproteobacteria</taxon>
        <taxon>Burkholderiales</taxon>
        <taxon>Burkholderiaceae</taxon>
        <taxon>Ralstonia</taxon>
    </lineage>
</organism>